<dbReference type="EMBL" id="VSWC01000029">
    <property type="protein sequence ID" value="KAA1107572.1"/>
    <property type="molecule type" value="Genomic_DNA"/>
</dbReference>
<proteinExistence type="predicted"/>
<evidence type="ECO:0000313" key="5">
    <source>
        <dbReference type="Proteomes" id="UP000324748"/>
    </source>
</evidence>
<dbReference type="Proteomes" id="UP000324748">
    <property type="component" value="Unassembled WGS sequence"/>
</dbReference>
<feature type="compositionally biased region" description="Polar residues" evidence="2">
    <location>
        <begin position="322"/>
        <end position="338"/>
    </location>
</feature>
<accession>A0A5B0RIM8</accession>
<feature type="compositionally biased region" description="Basic residues" evidence="2">
    <location>
        <begin position="63"/>
        <end position="76"/>
    </location>
</feature>
<feature type="compositionally biased region" description="Polar residues" evidence="2">
    <location>
        <begin position="367"/>
        <end position="376"/>
    </location>
</feature>
<keyword evidence="1" id="KW-0175">Coiled coil</keyword>
<dbReference type="Proteomes" id="UP000325313">
    <property type="component" value="Unassembled WGS sequence"/>
</dbReference>
<reference evidence="5 6" key="1">
    <citation type="submission" date="2019-05" db="EMBL/GenBank/DDBJ databases">
        <title>Emergence of the Ug99 lineage of the wheat stem rust pathogen through somatic hybridization.</title>
        <authorList>
            <person name="Li F."/>
            <person name="Upadhyaya N.M."/>
            <person name="Sperschneider J."/>
            <person name="Matny O."/>
            <person name="Nguyen-Phuc H."/>
            <person name="Mago R."/>
            <person name="Raley C."/>
            <person name="Miller M.E."/>
            <person name="Silverstein K.A.T."/>
            <person name="Henningsen E."/>
            <person name="Hirsch C.D."/>
            <person name="Visser B."/>
            <person name="Pretorius Z.A."/>
            <person name="Steffenson B.J."/>
            <person name="Schwessinger B."/>
            <person name="Dodds P.N."/>
            <person name="Figueroa M."/>
        </authorList>
    </citation>
    <scope>NUCLEOTIDE SEQUENCE [LARGE SCALE GENOMIC DNA]</scope>
    <source>
        <strain evidence="3">21-0</strain>
        <strain evidence="4 6">Ug99</strain>
    </source>
</reference>
<dbReference type="PANTHER" id="PTHR33246:SF51">
    <property type="entry name" value="MYB_SANT-LIKE DOMAIN-CONTAINING PROTEIN"/>
    <property type="match status" value="1"/>
</dbReference>
<feature type="compositionally biased region" description="Polar residues" evidence="2">
    <location>
        <begin position="53"/>
        <end position="62"/>
    </location>
</feature>
<gene>
    <name evidence="3" type="ORF">PGT21_018487</name>
    <name evidence="4" type="ORF">PGTUg99_025097</name>
</gene>
<evidence type="ECO:0000313" key="6">
    <source>
        <dbReference type="Proteomes" id="UP000325313"/>
    </source>
</evidence>
<dbReference type="OrthoDB" id="2507256at2759"/>
<feature type="compositionally biased region" description="Basic residues" evidence="2">
    <location>
        <begin position="34"/>
        <end position="44"/>
    </location>
</feature>
<feature type="compositionally biased region" description="Basic and acidic residues" evidence="2">
    <location>
        <begin position="357"/>
        <end position="366"/>
    </location>
</feature>
<dbReference type="PANTHER" id="PTHR33246">
    <property type="entry name" value="CCHC-TYPE DOMAIN-CONTAINING PROTEIN"/>
    <property type="match status" value="1"/>
</dbReference>
<keyword evidence="5" id="KW-1185">Reference proteome</keyword>
<feature type="region of interest" description="Disordered" evidence="2">
    <location>
        <begin position="1"/>
        <end position="93"/>
    </location>
</feature>
<evidence type="ECO:0000256" key="1">
    <source>
        <dbReference type="SAM" id="Coils"/>
    </source>
</evidence>
<protein>
    <recommendedName>
        <fullName evidence="7">No apical meristem-associated C-terminal domain-containing protein</fullName>
    </recommendedName>
</protein>
<evidence type="ECO:0000313" key="3">
    <source>
        <dbReference type="EMBL" id="KAA1107572.1"/>
    </source>
</evidence>
<evidence type="ECO:0000313" key="4">
    <source>
        <dbReference type="EMBL" id="KAA1124634.1"/>
    </source>
</evidence>
<feature type="compositionally biased region" description="Polar residues" evidence="2">
    <location>
        <begin position="77"/>
        <end position="93"/>
    </location>
</feature>
<feature type="compositionally biased region" description="Polar residues" evidence="2">
    <location>
        <begin position="224"/>
        <end position="237"/>
    </location>
</feature>
<comment type="caution">
    <text evidence="4">The sequence shown here is derived from an EMBL/GenBank/DDBJ whole genome shotgun (WGS) entry which is preliminary data.</text>
</comment>
<feature type="compositionally biased region" description="Polar residues" evidence="2">
    <location>
        <begin position="16"/>
        <end position="29"/>
    </location>
</feature>
<feature type="coiled-coil region" evidence="1">
    <location>
        <begin position="416"/>
        <end position="443"/>
    </location>
</feature>
<dbReference type="AlphaFoldDB" id="A0A5B0RIM8"/>
<organism evidence="4 6">
    <name type="scientific">Puccinia graminis f. sp. tritici</name>
    <dbReference type="NCBI Taxonomy" id="56615"/>
    <lineage>
        <taxon>Eukaryota</taxon>
        <taxon>Fungi</taxon>
        <taxon>Dikarya</taxon>
        <taxon>Basidiomycota</taxon>
        <taxon>Pucciniomycotina</taxon>
        <taxon>Pucciniomycetes</taxon>
        <taxon>Pucciniales</taxon>
        <taxon>Pucciniaceae</taxon>
        <taxon>Puccinia</taxon>
    </lineage>
</organism>
<evidence type="ECO:0008006" key="7">
    <source>
        <dbReference type="Google" id="ProtNLM"/>
    </source>
</evidence>
<dbReference type="EMBL" id="VDEP01000203">
    <property type="protein sequence ID" value="KAA1124634.1"/>
    <property type="molecule type" value="Genomic_DNA"/>
</dbReference>
<name>A0A5B0RIM8_PUCGR</name>
<feature type="region of interest" description="Disordered" evidence="2">
    <location>
        <begin position="218"/>
        <end position="376"/>
    </location>
</feature>
<sequence>MQSFEEVDPSLLAASQDPTFSVPSLNSIASKPPPNKKRTRRTKKQMALAQGEDITNNEQTASQKRHKSSQRQRGSQKKGTQSTQKTITENDNNPQFILTDYENICSYLEDDEKFSELYGDTKTNVGPKVLTKTAAFNIFAIFINAHSNKRLNLTGRQLQQRVNYYIRKKYFPAKQWENQTGAGILEMDPHASIDEALEAKCPCYAKMDAIFGRRPNITPLAEFDSSNPTPTGPSQKNTQERLAEFDSSNPTPTGPRENNTQDRESSPEVFYPGWDESESPPAAQRSVGDNVVESMIPPLLGDGEESDVLPQSTPASVPASLVRTNPDCTQGQAQSTPTPAAPRRGFPNQANSNETGPPRDRADKSKSSLATAYQSVSDKKYEMLKSALKDKKTNDDRRFEWDKERYEKDQSETKLQRESEEKMQAARLEAEEKKQNARLAAAERWISQGKSVTEIDILLKAVFP</sequence>
<evidence type="ECO:0000256" key="2">
    <source>
        <dbReference type="SAM" id="MobiDB-lite"/>
    </source>
</evidence>